<sequence length="73" mass="8097">MNVAKTAMKGVTYYDPSKADDGYTLFGTWDGGNSDVWLIDMEGKYSPGWSTNNPSRLHIHILFNANNGASYHP</sequence>
<organism evidence="1">
    <name type="scientific">marine sediment metagenome</name>
    <dbReference type="NCBI Taxonomy" id="412755"/>
    <lineage>
        <taxon>unclassified sequences</taxon>
        <taxon>metagenomes</taxon>
        <taxon>ecological metagenomes</taxon>
    </lineage>
</organism>
<evidence type="ECO:0000313" key="1">
    <source>
        <dbReference type="EMBL" id="GAI14683.1"/>
    </source>
</evidence>
<dbReference type="EMBL" id="BARV01004028">
    <property type="protein sequence ID" value="GAI14683.1"/>
    <property type="molecule type" value="Genomic_DNA"/>
</dbReference>
<dbReference type="AlphaFoldDB" id="X1L6Q6"/>
<name>X1L6Q6_9ZZZZ</name>
<protein>
    <submittedName>
        <fullName evidence="1">Uncharacterized protein</fullName>
    </submittedName>
</protein>
<proteinExistence type="predicted"/>
<comment type="caution">
    <text evidence="1">The sequence shown here is derived from an EMBL/GenBank/DDBJ whole genome shotgun (WGS) entry which is preliminary data.</text>
</comment>
<accession>X1L6Q6</accession>
<gene>
    <name evidence="1" type="ORF">S06H3_09233</name>
</gene>
<reference evidence="1" key="1">
    <citation type="journal article" date="2014" name="Front. Microbiol.">
        <title>High frequency of phylogenetically diverse reductive dehalogenase-homologous genes in deep subseafloor sedimentary metagenomes.</title>
        <authorList>
            <person name="Kawai M."/>
            <person name="Futagami T."/>
            <person name="Toyoda A."/>
            <person name="Takaki Y."/>
            <person name="Nishi S."/>
            <person name="Hori S."/>
            <person name="Arai W."/>
            <person name="Tsubouchi T."/>
            <person name="Morono Y."/>
            <person name="Uchiyama I."/>
            <person name="Ito T."/>
            <person name="Fujiyama A."/>
            <person name="Inagaki F."/>
            <person name="Takami H."/>
        </authorList>
    </citation>
    <scope>NUCLEOTIDE SEQUENCE</scope>
    <source>
        <strain evidence="1">Expedition CK06-06</strain>
    </source>
</reference>